<comment type="subcellular location">
    <subcellularLocation>
        <location evidence="1 10">Cell inner membrane</location>
        <topology evidence="1 10">Single-pass membrane protein</topology>
        <orientation evidence="1 10">Periplasmic side</orientation>
    </subcellularLocation>
</comment>
<evidence type="ECO:0000313" key="13">
    <source>
        <dbReference type="EMBL" id="EGV20112.1"/>
    </source>
</evidence>
<evidence type="ECO:0000256" key="5">
    <source>
        <dbReference type="ARBA" id="ARBA00022519"/>
    </source>
</evidence>
<evidence type="ECO:0000256" key="2">
    <source>
        <dbReference type="ARBA" id="ARBA00006555"/>
    </source>
</evidence>
<dbReference type="Pfam" id="PF03544">
    <property type="entry name" value="TonB_C"/>
    <property type="match status" value="1"/>
</dbReference>
<evidence type="ECO:0000256" key="9">
    <source>
        <dbReference type="ARBA" id="ARBA00023136"/>
    </source>
</evidence>
<keyword evidence="3 10" id="KW-0813">Transport</keyword>
<dbReference type="GO" id="GO:0015031">
    <property type="term" value="P:protein transport"/>
    <property type="evidence" value="ECO:0007669"/>
    <property type="project" value="UniProtKB-UniRule"/>
</dbReference>
<dbReference type="PRINTS" id="PR01374">
    <property type="entry name" value="TONBPROTEIN"/>
</dbReference>
<keyword evidence="4 10" id="KW-1003">Cell membrane</keyword>
<evidence type="ECO:0000256" key="1">
    <source>
        <dbReference type="ARBA" id="ARBA00004383"/>
    </source>
</evidence>
<dbReference type="GO" id="GO:0015891">
    <property type="term" value="P:siderophore transport"/>
    <property type="evidence" value="ECO:0007669"/>
    <property type="project" value="InterPro"/>
</dbReference>
<keyword evidence="9" id="KW-0472">Membrane</keyword>
<evidence type="ECO:0000256" key="3">
    <source>
        <dbReference type="ARBA" id="ARBA00022448"/>
    </source>
</evidence>
<keyword evidence="8" id="KW-1133">Transmembrane helix</keyword>
<proteinExistence type="inferred from homology"/>
<dbReference type="GO" id="GO:0055085">
    <property type="term" value="P:transmembrane transport"/>
    <property type="evidence" value="ECO:0007669"/>
    <property type="project" value="InterPro"/>
</dbReference>
<evidence type="ECO:0000256" key="10">
    <source>
        <dbReference type="RuleBase" id="RU362123"/>
    </source>
</evidence>
<dbReference type="InterPro" id="IPR003538">
    <property type="entry name" value="TonB"/>
</dbReference>
<dbReference type="GO" id="GO:0030288">
    <property type="term" value="C:outer membrane-bounded periplasmic space"/>
    <property type="evidence" value="ECO:0007669"/>
    <property type="project" value="InterPro"/>
</dbReference>
<dbReference type="Gene3D" id="3.30.1150.10">
    <property type="match status" value="1"/>
</dbReference>
<dbReference type="SUPFAM" id="SSF74653">
    <property type="entry name" value="TolA/TonB C-terminal domain"/>
    <property type="match status" value="1"/>
</dbReference>
<keyword evidence="5 10" id="KW-0997">Cell inner membrane</keyword>
<evidence type="ECO:0000256" key="7">
    <source>
        <dbReference type="ARBA" id="ARBA00022927"/>
    </source>
</evidence>
<evidence type="ECO:0000256" key="8">
    <source>
        <dbReference type="ARBA" id="ARBA00022989"/>
    </source>
</evidence>
<gene>
    <name evidence="13" type="ORF">ThimaDRAFT_0788</name>
</gene>
<keyword evidence="6" id="KW-0812">Transmembrane</keyword>
<keyword evidence="7 10" id="KW-0653">Protein transport</keyword>
<dbReference type="InterPro" id="IPR051045">
    <property type="entry name" value="TonB-dependent_transducer"/>
</dbReference>
<dbReference type="PROSITE" id="PS52015">
    <property type="entry name" value="TONB_CTD"/>
    <property type="match status" value="1"/>
</dbReference>
<evidence type="ECO:0000259" key="12">
    <source>
        <dbReference type="PROSITE" id="PS52015"/>
    </source>
</evidence>
<protein>
    <recommendedName>
        <fullName evidence="10">Protein TonB</fullName>
    </recommendedName>
</protein>
<dbReference type="Proteomes" id="UP000005459">
    <property type="component" value="Unassembled WGS sequence"/>
</dbReference>
<dbReference type="GO" id="GO:0098797">
    <property type="term" value="C:plasma membrane protein complex"/>
    <property type="evidence" value="ECO:0007669"/>
    <property type="project" value="TreeGrafter"/>
</dbReference>
<keyword evidence="14" id="KW-1185">Reference proteome</keyword>
<dbReference type="GO" id="GO:0031992">
    <property type="term" value="F:energy transducer activity"/>
    <property type="evidence" value="ECO:0007669"/>
    <property type="project" value="InterPro"/>
</dbReference>
<evidence type="ECO:0000256" key="6">
    <source>
        <dbReference type="ARBA" id="ARBA00022692"/>
    </source>
</evidence>
<dbReference type="PANTHER" id="PTHR33446:SF2">
    <property type="entry name" value="PROTEIN TONB"/>
    <property type="match status" value="1"/>
</dbReference>
<keyword evidence="10" id="KW-0735">Signal-anchor</keyword>
<feature type="domain" description="TonB C-terminal" evidence="12">
    <location>
        <begin position="203"/>
        <end position="294"/>
    </location>
</feature>
<evidence type="ECO:0000256" key="4">
    <source>
        <dbReference type="ARBA" id="ARBA00022475"/>
    </source>
</evidence>
<dbReference type="eggNOG" id="COG0810">
    <property type="taxonomic scope" value="Bacteria"/>
</dbReference>
<reference evidence="13 14" key="1">
    <citation type="submission" date="2011-06" db="EMBL/GenBank/DDBJ databases">
        <title>The draft genome of Thiocapsa marina 5811.</title>
        <authorList>
            <consortium name="US DOE Joint Genome Institute (JGI-PGF)"/>
            <person name="Lucas S."/>
            <person name="Han J."/>
            <person name="Cheng J.-F."/>
            <person name="Goodwin L."/>
            <person name="Pitluck S."/>
            <person name="Peters L."/>
            <person name="Land M.L."/>
            <person name="Hauser L."/>
            <person name="Vogl K."/>
            <person name="Liu Z."/>
            <person name="Imhoff J."/>
            <person name="Thiel V."/>
            <person name="Frigaard N.-U."/>
            <person name="Bryant D."/>
            <person name="Woyke T.J."/>
        </authorList>
    </citation>
    <scope>NUCLEOTIDE SEQUENCE [LARGE SCALE GENOMIC DNA]</scope>
    <source>
        <strain evidence="13 14">5811</strain>
    </source>
</reference>
<name>F9U786_9GAMM</name>
<dbReference type="STRING" id="768671.ThimaDRAFT_0788"/>
<dbReference type="AlphaFoldDB" id="F9U786"/>
<comment type="similarity">
    <text evidence="2 10">Belongs to the TonB family.</text>
</comment>
<accession>F9U786</accession>
<evidence type="ECO:0000256" key="11">
    <source>
        <dbReference type="SAM" id="MobiDB-lite"/>
    </source>
</evidence>
<feature type="compositionally biased region" description="Gly residues" evidence="11">
    <location>
        <begin position="173"/>
        <end position="195"/>
    </location>
</feature>
<dbReference type="EMBL" id="AFWV01000002">
    <property type="protein sequence ID" value="EGV20112.1"/>
    <property type="molecule type" value="Genomic_DNA"/>
</dbReference>
<sequence length="294" mass="30774">MNDSGMMEPRRYQWVLALLFALAAHLVLAKLLDPAAPVELDAPGIRIALGGTGPAGGDGVANALEPIAAEFLPSATLEATALRPVGSHTLATVTETIRAAEPRPPAPITAVEPATPKPKAETARSRKTPPPRTARVTPEPGPEKRPQKTQPRPTGAKTASVDPKATGKALGQQGAGAGGTPAAAGTGGGATGGKADGGKSKDRYYAQLAAWLERHKRYPPQARKLRQEGVVRVRFVIDRTGKVISHRIEASSGHSALDRAASELLRRASPMPAIPASMGRSRLEIVVPIAYRLR</sequence>
<evidence type="ECO:0000313" key="14">
    <source>
        <dbReference type="Proteomes" id="UP000005459"/>
    </source>
</evidence>
<dbReference type="InterPro" id="IPR006260">
    <property type="entry name" value="TonB/TolA_C"/>
</dbReference>
<organism evidence="13 14">
    <name type="scientific">Thiocapsa marina 5811</name>
    <dbReference type="NCBI Taxonomy" id="768671"/>
    <lineage>
        <taxon>Bacteria</taxon>
        <taxon>Pseudomonadati</taxon>
        <taxon>Pseudomonadota</taxon>
        <taxon>Gammaproteobacteria</taxon>
        <taxon>Chromatiales</taxon>
        <taxon>Chromatiaceae</taxon>
        <taxon>Thiocapsa</taxon>
    </lineage>
</organism>
<comment type="function">
    <text evidence="10">Interacts with outer membrane receptor proteins that carry out high-affinity binding and energy dependent uptake into the periplasmic space of specific substrates. It could act to transduce energy from the cytoplasmic membrane to specific energy-requiring processes in the outer membrane, resulting in the release into the periplasm of ligands bound by these outer membrane proteins.</text>
</comment>
<dbReference type="PANTHER" id="PTHR33446">
    <property type="entry name" value="PROTEIN TONB-RELATED"/>
    <property type="match status" value="1"/>
</dbReference>
<dbReference type="InterPro" id="IPR037682">
    <property type="entry name" value="TonB_C"/>
</dbReference>
<dbReference type="NCBIfam" id="TIGR01352">
    <property type="entry name" value="tonB_Cterm"/>
    <property type="match status" value="1"/>
</dbReference>
<feature type="region of interest" description="Disordered" evidence="11">
    <location>
        <begin position="97"/>
        <end position="200"/>
    </location>
</feature>